<reference evidence="3" key="1">
    <citation type="submission" date="2019-10" db="EMBL/GenBank/DDBJ databases">
        <title>Draft genome sequece of Microseira wollei NIES-4236.</title>
        <authorList>
            <person name="Yamaguchi H."/>
            <person name="Suzuki S."/>
            <person name="Kawachi M."/>
        </authorList>
    </citation>
    <scope>NUCLEOTIDE SEQUENCE</scope>
    <source>
        <strain evidence="3">NIES-4236</strain>
    </source>
</reference>
<accession>A0AAV3X6B9</accession>
<dbReference type="AlphaFoldDB" id="A0AAV3X6B9"/>
<dbReference type="Pfam" id="PF05860">
    <property type="entry name" value="TPS"/>
    <property type="match status" value="1"/>
</dbReference>
<dbReference type="InterPro" id="IPR012334">
    <property type="entry name" value="Pectin_lyas_fold"/>
</dbReference>
<proteinExistence type="predicted"/>
<organism evidence="3 4">
    <name type="scientific">Microseira wollei NIES-4236</name>
    <dbReference type="NCBI Taxonomy" id="2530354"/>
    <lineage>
        <taxon>Bacteria</taxon>
        <taxon>Bacillati</taxon>
        <taxon>Cyanobacteriota</taxon>
        <taxon>Cyanophyceae</taxon>
        <taxon>Oscillatoriophycideae</taxon>
        <taxon>Aerosakkonematales</taxon>
        <taxon>Aerosakkonemataceae</taxon>
        <taxon>Microseira</taxon>
    </lineage>
</organism>
<protein>
    <submittedName>
        <fullName evidence="3">Filamentous hemagglutinin outer membrane protein</fullName>
    </submittedName>
</protein>
<evidence type="ECO:0000313" key="3">
    <source>
        <dbReference type="EMBL" id="GET36116.1"/>
    </source>
</evidence>
<evidence type="ECO:0000256" key="1">
    <source>
        <dbReference type="SAM" id="MobiDB-lite"/>
    </source>
</evidence>
<dbReference type="EMBL" id="BLAY01000009">
    <property type="protein sequence ID" value="GET36116.1"/>
    <property type="molecule type" value="Genomic_DNA"/>
</dbReference>
<gene>
    <name evidence="3" type="ORF">MiSe_08640</name>
</gene>
<sequence length="1017" mass="101892">MKGCHLRFWLLESSVLFCLWVADPTAAQIAPDATLPNNSTVNLQGTTRVIEGGTTAGGNLFHSFREFSVPTGGEAFFNNAGDIQNIFSRVTGGSISNIDGLIRTNGTASLFLLNPNGIIFGPNARLNIGGSFFASTARSLTFADGTQFSAIPSQTTPLLTISVPIGLQYGNNAGNIQVQGSFLTVPNGKALALIGGTVRLDGVVLEAFGGRVELGGLVGEGTVGINADVETGNFASLQFPDGILRADVSFTNGSIASVVADNSGSIAINASNLEILAESVLLAGIASELGSIDSRAGNIEINATGAIKIANDSLIVNSVLPGGMGDAGDIEITTKSLTIASGAQLNASTFGKGNAGSVKVTASDTISFDGDGGIFTTVEKGAVGKGGSIEIATESLVVTAGAQLQALTRGQGDAGSVKITASDTISFDGVGSNGFPSGAFSTVENGAVGKGSNIEITTKSLVVRGGAGLNALTRGQGDAGSVKITATDTISFDGGDAFSTVAVGAVGKGGSIEITTNSLAVTDSAQLAVGTRGQGDAGSVKIIATDTVSFDRGSAAFSSVEKGAVGKGGSIEITTKSLAITDGAQVNTLTRGQGDAGSVKITASDSVSFDGVGSNGFASASFSTVEKGAVGKGGSIEITAKSLAITDGARLNASTRGQGDAGSVKITVSDSVSFDGVGSNGAASAAFSTVEAGAVGKGGGIEITTGSLSVSNGAALTATSAGNGRAGDIVINAGSIRLDSQALLSSDTTGGEGNIRLRSESLQLTRDSEITTNATGGKSGGNIDVQASALILRQNSTITTNAQGSLTGTEIKGGNITLDTDVIAALEDSDISANSDNFFGGKVQINAQSIFGTQFRLASTLESDITATGGAPELSGIVEINTPDVDPSSGLIELPANFVDITGQIVQDCPTGTRFADNEFFITGRGGIPPTPREALSHNAIEVDWVTPNSQVQGSRGAGEQGSRGAGESPIPSEIVEATGWVRGANGEVILTANPPTATPYETWYRSILCPAPQSNN</sequence>
<evidence type="ECO:0000313" key="4">
    <source>
        <dbReference type="Proteomes" id="UP001050975"/>
    </source>
</evidence>
<comment type="caution">
    <text evidence="3">The sequence shown here is derived from an EMBL/GenBank/DDBJ whole genome shotgun (WGS) entry which is preliminary data.</text>
</comment>
<feature type="compositionally biased region" description="Gly residues" evidence="1">
    <location>
        <begin position="956"/>
        <end position="965"/>
    </location>
</feature>
<feature type="domain" description="Filamentous haemagglutinin FhaB/tRNA nuclease CdiA-like TPS" evidence="2">
    <location>
        <begin position="30"/>
        <end position="143"/>
    </location>
</feature>
<keyword evidence="4" id="KW-1185">Reference proteome</keyword>
<dbReference type="RefSeq" id="WP_226575269.1">
    <property type="nucleotide sequence ID" value="NZ_BLAY01000009.1"/>
</dbReference>
<dbReference type="SMART" id="SM00912">
    <property type="entry name" value="Haemagg_act"/>
    <property type="match status" value="1"/>
</dbReference>
<dbReference type="Gene3D" id="2.160.20.10">
    <property type="entry name" value="Single-stranded right-handed beta-helix, Pectin lyase-like"/>
    <property type="match status" value="3"/>
</dbReference>
<dbReference type="InterPro" id="IPR008638">
    <property type="entry name" value="FhaB/CdiA-like_TPS"/>
</dbReference>
<dbReference type="Proteomes" id="UP001050975">
    <property type="component" value="Unassembled WGS sequence"/>
</dbReference>
<feature type="region of interest" description="Disordered" evidence="1">
    <location>
        <begin position="949"/>
        <end position="972"/>
    </location>
</feature>
<name>A0AAV3X6B9_9CYAN</name>
<evidence type="ECO:0000259" key="2">
    <source>
        <dbReference type="SMART" id="SM00912"/>
    </source>
</evidence>
<dbReference type="InterPro" id="IPR011050">
    <property type="entry name" value="Pectin_lyase_fold/virulence"/>
</dbReference>
<dbReference type="SUPFAM" id="SSF51126">
    <property type="entry name" value="Pectin lyase-like"/>
    <property type="match status" value="3"/>
</dbReference>
<dbReference type="NCBIfam" id="TIGR01901">
    <property type="entry name" value="adhes_NPXG"/>
    <property type="match status" value="1"/>
</dbReference>